<dbReference type="PIRSF" id="PIRSF017082">
    <property type="entry name" value="YflP"/>
    <property type="match status" value="1"/>
</dbReference>
<dbReference type="OrthoDB" id="8678477at2"/>
<reference evidence="3 4" key="1">
    <citation type="submission" date="2017-10" db="EMBL/GenBank/DDBJ databases">
        <title>Two draft genome sequences of Pusillimonas sp. strains isolated from a nitrate- and radionuclide-contaminated groundwater in Russia.</title>
        <authorList>
            <person name="Grouzdev D.S."/>
            <person name="Tourova T.P."/>
            <person name="Goeva M.A."/>
            <person name="Babich T.L."/>
            <person name="Sokolova D.S."/>
            <person name="Abdullin R."/>
            <person name="Poltaraus A.B."/>
            <person name="Toshchakov S.V."/>
            <person name="Nazina T.N."/>
        </authorList>
    </citation>
    <scope>NUCLEOTIDE SEQUENCE [LARGE SCALE GENOMIC DNA]</scope>
    <source>
        <strain evidence="3 4">JR1/69-2-13</strain>
    </source>
</reference>
<dbReference type="RefSeq" id="WP_102070727.1">
    <property type="nucleotide sequence ID" value="NZ_PDNV01000009.1"/>
</dbReference>
<dbReference type="Pfam" id="PF03401">
    <property type="entry name" value="TctC"/>
    <property type="match status" value="1"/>
</dbReference>
<feature type="chain" id="PRO_5014898030" evidence="2">
    <location>
        <begin position="25"/>
        <end position="323"/>
    </location>
</feature>
<dbReference type="InterPro" id="IPR005064">
    <property type="entry name" value="BUG"/>
</dbReference>
<evidence type="ECO:0000256" key="2">
    <source>
        <dbReference type="SAM" id="SignalP"/>
    </source>
</evidence>
<evidence type="ECO:0000313" key="3">
    <source>
        <dbReference type="EMBL" id="PLC52982.1"/>
    </source>
</evidence>
<gene>
    <name evidence="3" type="ORF">CR155_14300</name>
</gene>
<keyword evidence="4" id="KW-1185">Reference proteome</keyword>
<accession>A0A2N4UD94</accession>
<name>A0A2N4UD94_9BURK</name>
<dbReference type="Gene3D" id="3.40.190.10">
    <property type="entry name" value="Periplasmic binding protein-like II"/>
    <property type="match status" value="1"/>
</dbReference>
<dbReference type="EMBL" id="PDNV01000009">
    <property type="protein sequence ID" value="PLC52982.1"/>
    <property type="molecule type" value="Genomic_DNA"/>
</dbReference>
<dbReference type="AlphaFoldDB" id="A0A2N4UD94"/>
<proteinExistence type="inferred from homology"/>
<dbReference type="PANTHER" id="PTHR42928:SF5">
    <property type="entry name" value="BLR1237 PROTEIN"/>
    <property type="match status" value="1"/>
</dbReference>
<sequence>MLKKRILSALSLGISLAITSTAYAAYPERPVTLVVPYPPGGTTDLLARLVSMKLTKSLGQTFIIENKPGAGGQIGTQAVAKAKPDGYTLVMGNINSHGINAALYKELPYRPVEDFAPIIIVAETPNVMVANKNAPFKSFDEFIAYAKQNPGVVSFGSTSIGGSPHMSGELLKAKAGIDMVHVPYQGGGPMLNDVLGGQIQVGFDNLPSSAGHIESGSLRALAVTTTQRWPTFKDVPTMAESGVADYEVSAWFGILAPAGTPDDVVQKLNRSIASALTEEDMIKRLEGLGARAVKNTPEQFSDHIRAEVRKWTEVVKTNKLPMR</sequence>
<keyword evidence="2" id="KW-0732">Signal</keyword>
<dbReference type="PANTHER" id="PTHR42928">
    <property type="entry name" value="TRICARBOXYLATE-BINDING PROTEIN"/>
    <property type="match status" value="1"/>
</dbReference>
<protein>
    <submittedName>
        <fullName evidence="3">ABC transporter substrate-binding protein</fullName>
    </submittedName>
</protein>
<organism evidence="3 4">
    <name type="scientific">Pollutimonas nitritireducens</name>
    <dbReference type="NCBI Taxonomy" id="2045209"/>
    <lineage>
        <taxon>Bacteria</taxon>
        <taxon>Pseudomonadati</taxon>
        <taxon>Pseudomonadota</taxon>
        <taxon>Betaproteobacteria</taxon>
        <taxon>Burkholderiales</taxon>
        <taxon>Alcaligenaceae</taxon>
        <taxon>Pollutimonas</taxon>
    </lineage>
</organism>
<evidence type="ECO:0000256" key="1">
    <source>
        <dbReference type="ARBA" id="ARBA00006987"/>
    </source>
</evidence>
<comment type="caution">
    <text evidence="3">The sequence shown here is derived from an EMBL/GenBank/DDBJ whole genome shotgun (WGS) entry which is preliminary data.</text>
</comment>
<dbReference type="Gene3D" id="3.40.190.150">
    <property type="entry name" value="Bordetella uptake gene, domain 1"/>
    <property type="match status" value="1"/>
</dbReference>
<comment type="similarity">
    <text evidence="1">Belongs to the UPF0065 (bug) family.</text>
</comment>
<evidence type="ECO:0000313" key="4">
    <source>
        <dbReference type="Proteomes" id="UP000234328"/>
    </source>
</evidence>
<dbReference type="CDD" id="cd13578">
    <property type="entry name" value="PBP2_Bug27"/>
    <property type="match status" value="1"/>
</dbReference>
<dbReference type="SUPFAM" id="SSF53850">
    <property type="entry name" value="Periplasmic binding protein-like II"/>
    <property type="match status" value="1"/>
</dbReference>
<dbReference type="InterPro" id="IPR042100">
    <property type="entry name" value="Bug_dom1"/>
</dbReference>
<dbReference type="Proteomes" id="UP000234328">
    <property type="component" value="Unassembled WGS sequence"/>
</dbReference>
<feature type="signal peptide" evidence="2">
    <location>
        <begin position="1"/>
        <end position="24"/>
    </location>
</feature>